<comment type="similarity">
    <text evidence="9">Belongs to the anthranilate phosphoribosyltransferase family.</text>
</comment>
<evidence type="ECO:0000256" key="4">
    <source>
        <dbReference type="ARBA" id="ARBA00022679"/>
    </source>
</evidence>
<comment type="cofactor">
    <cofactor evidence="9">
        <name>Mg(2+)</name>
        <dbReference type="ChEBI" id="CHEBI:18420"/>
    </cofactor>
    <text evidence="9">Binds 2 magnesium ions per monomer.</text>
</comment>
<dbReference type="HAMAP" id="MF_00211">
    <property type="entry name" value="TrpD"/>
    <property type="match status" value="1"/>
</dbReference>
<feature type="domain" description="Glycosyl transferase family 3" evidence="10">
    <location>
        <begin position="79"/>
        <end position="327"/>
    </location>
</feature>
<feature type="binding site" evidence="9">
    <location>
        <position position="231"/>
    </location>
    <ligand>
        <name>Mg(2+)</name>
        <dbReference type="ChEBI" id="CHEBI:18420"/>
        <label>1</label>
    </ligand>
</feature>
<evidence type="ECO:0000256" key="8">
    <source>
        <dbReference type="ARBA" id="ARBA00061188"/>
    </source>
</evidence>
<feature type="binding site" evidence="9">
    <location>
        <position position="231"/>
    </location>
    <ligand>
        <name>Mg(2+)</name>
        <dbReference type="ChEBI" id="CHEBI:18420"/>
        <label>2</label>
    </ligand>
</feature>
<evidence type="ECO:0000313" key="12">
    <source>
        <dbReference type="EMBL" id="BDE06729.1"/>
    </source>
</evidence>
<feature type="binding site" evidence="9">
    <location>
        <begin position="113"/>
        <end position="121"/>
    </location>
    <ligand>
        <name>5-phospho-alpha-D-ribose 1-diphosphate</name>
        <dbReference type="ChEBI" id="CHEBI:58017"/>
    </ligand>
</feature>
<evidence type="ECO:0000256" key="6">
    <source>
        <dbReference type="ARBA" id="ARBA00023141"/>
    </source>
</evidence>
<feature type="binding site" evidence="9">
    <location>
        <position position="116"/>
    </location>
    <ligand>
        <name>anthranilate</name>
        <dbReference type="ChEBI" id="CHEBI:16567"/>
        <label>1</label>
    </ligand>
</feature>
<dbReference type="GO" id="GO:0000287">
    <property type="term" value="F:magnesium ion binding"/>
    <property type="evidence" value="ECO:0007669"/>
    <property type="project" value="UniProtKB-UniRule"/>
</dbReference>
<dbReference type="Gene3D" id="1.20.970.10">
    <property type="entry name" value="Transferase, Pyrimidine Nucleoside Phosphorylase, Chain C"/>
    <property type="match status" value="1"/>
</dbReference>
<feature type="binding site" evidence="9">
    <location>
        <position position="85"/>
    </location>
    <ligand>
        <name>anthranilate</name>
        <dbReference type="ChEBI" id="CHEBI:16567"/>
        <label>1</label>
    </ligand>
</feature>
<feature type="binding site" evidence="9">
    <location>
        <position position="85"/>
    </location>
    <ligand>
        <name>5-phospho-alpha-D-ribose 1-diphosphate</name>
        <dbReference type="ChEBI" id="CHEBI:58017"/>
    </ligand>
</feature>
<evidence type="ECO:0000256" key="9">
    <source>
        <dbReference type="HAMAP-Rule" id="MF_00211"/>
    </source>
</evidence>
<dbReference type="AlphaFoldDB" id="A0AAN1XXG6"/>
<feature type="domain" description="Glycosyl transferase family 3 N-terminal" evidence="11">
    <location>
        <begin position="9"/>
        <end position="69"/>
    </location>
</feature>
<evidence type="ECO:0000259" key="11">
    <source>
        <dbReference type="Pfam" id="PF02885"/>
    </source>
</evidence>
<feature type="binding site" evidence="9">
    <location>
        <position position="230"/>
    </location>
    <ligand>
        <name>Mg(2+)</name>
        <dbReference type="ChEBI" id="CHEBI:18420"/>
        <label>2</label>
    </ligand>
</feature>
<dbReference type="FunFam" id="3.40.1030.10:FF:000002">
    <property type="entry name" value="Anthranilate phosphoribosyltransferase"/>
    <property type="match status" value="1"/>
</dbReference>
<dbReference type="InterPro" id="IPR005940">
    <property type="entry name" value="Anthranilate_Pribosyl_Tfrase"/>
</dbReference>
<accession>A0AAN1XXG6</accession>
<dbReference type="Pfam" id="PF02885">
    <property type="entry name" value="Glycos_trans_3N"/>
    <property type="match status" value="1"/>
</dbReference>
<dbReference type="GO" id="GO:0004048">
    <property type="term" value="F:anthranilate phosphoribosyltransferase activity"/>
    <property type="evidence" value="ECO:0007669"/>
    <property type="project" value="UniProtKB-UniRule"/>
</dbReference>
<dbReference type="Gene3D" id="3.40.1030.10">
    <property type="entry name" value="Nucleoside phosphorylase/phosphoribosyltransferase catalytic domain"/>
    <property type="match status" value="1"/>
</dbReference>
<comment type="similarity">
    <text evidence="8">In the C-terminal section; belongs to the anthranilate phosphoribosyltransferase family.</text>
</comment>
<organism evidence="12 13">
    <name type="scientific">Vulcanimicrobium alpinum</name>
    <dbReference type="NCBI Taxonomy" id="3016050"/>
    <lineage>
        <taxon>Bacteria</taxon>
        <taxon>Bacillati</taxon>
        <taxon>Vulcanimicrobiota</taxon>
        <taxon>Vulcanimicrobiia</taxon>
        <taxon>Vulcanimicrobiales</taxon>
        <taxon>Vulcanimicrobiaceae</taxon>
        <taxon>Vulcanimicrobium</taxon>
    </lineage>
</organism>
<comment type="function">
    <text evidence="9">Catalyzes the transfer of the phosphoribosyl group of 5-phosphorylribose-1-pyrophosphate (PRPP) to anthranilate to yield N-(5'-phosphoribosyl)-anthranilate (PRA).</text>
</comment>
<comment type="catalytic activity">
    <reaction evidence="7 9">
        <text>N-(5-phospho-beta-D-ribosyl)anthranilate + diphosphate = 5-phospho-alpha-D-ribose 1-diphosphate + anthranilate</text>
        <dbReference type="Rhea" id="RHEA:11768"/>
        <dbReference type="ChEBI" id="CHEBI:16567"/>
        <dbReference type="ChEBI" id="CHEBI:18277"/>
        <dbReference type="ChEBI" id="CHEBI:33019"/>
        <dbReference type="ChEBI" id="CHEBI:58017"/>
        <dbReference type="EC" id="2.4.2.18"/>
    </reaction>
</comment>
<evidence type="ECO:0000259" key="10">
    <source>
        <dbReference type="Pfam" id="PF00591"/>
    </source>
</evidence>
<keyword evidence="9" id="KW-0479">Metal-binding</keyword>
<evidence type="ECO:0000256" key="7">
    <source>
        <dbReference type="ARBA" id="ARBA00052328"/>
    </source>
</evidence>
<evidence type="ECO:0000256" key="2">
    <source>
        <dbReference type="ARBA" id="ARBA00022605"/>
    </source>
</evidence>
<feature type="binding site" evidence="9">
    <location>
        <begin position="95"/>
        <end position="98"/>
    </location>
    <ligand>
        <name>5-phospho-alpha-D-ribose 1-diphosphate</name>
        <dbReference type="ChEBI" id="CHEBI:58017"/>
    </ligand>
</feature>
<dbReference type="GO" id="GO:0000162">
    <property type="term" value="P:L-tryptophan biosynthetic process"/>
    <property type="evidence" value="ECO:0007669"/>
    <property type="project" value="UniProtKB-UniRule"/>
</dbReference>
<feature type="binding site" evidence="9">
    <location>
        <position position="93"/>
    </location>
    <ligand>
        <name>5-phospho-alpha-D-ribose 1-diphosphate</name>
        <dbReference type="ChEBI" id="CHEBI:58017"/>
    </ligand>
</feature>
<keyword evidence="5 9" id="KW-0822">Tryptophan biosynthesis</keyword>
<evidence type="ECO:0000256" key="3">
    <source>
        <dbReference type="ARBA" id="ARBA00022676"/>
    </source>
</evidence>
<keyword evidence="3 9" id="KW-0328">Glycosyltransferase</keyword>
<proteinExistence type="inferred from homology"/>
<dbReference type="InterPro" id="IPR036320">
    <property type="entry name" value="Glycosyl_Trfase_fam3_N_dom_sf"/>
</dbReference>
<dbReference type="NCBIfam" id="TIGR01245">
    <property type="entry name" value="trpD"/>
    <property type="match status" value="1"/>
</dbReference>
<dbReference type="InterPro" id="IPR000312">
    <property type="entry name" value="Glycosyl_Trfase_fam3"/>
</dbReference>
<comment type="caution">
    <text evidence="9">Lacks conserved residue(s) required for the propagation of feature annotation.</text>
</comment>
<keyword evidence="13" id="KW-1185">Reference proteome</keyword>
<dbReference type="SUPFAM" id="SSF52418">
    <property type="entry name" value="Nucleoside phosphorylase/phosphoribosyltransferase catalytic domain"/>
    <property type="match status" value="1"/>
</dbReference>
<dbReference type="PANTHER" id="PTHR43285">
    <property type="entry name" value="ANTHRANILATE PHOSPHORIBOSYLTRANSFERASE"/>
    <property type="match status" value="1"/>
</dbReference>
<keyword evidence="4 9" id="KW-0808">Transferase</keyword>
<name>A0AAN1XXG6_UNVUL</name>
<dbReference type="SUPFAM" id="SSF47648">
    <property type="entry name" value="Nucleoside phosphorylase/phosphoribosyltransferase N-terminal domain"/>
    <property type="match status" value="1"/>
</dbReference>
<sequence length="348" mass="35608">MTTADHYPALLRRVLGGDHLTASEAADVIGGIMDETISPVRAAALLAALAAKGEDVDEIVGAARAMRERSIRVDHGLPLVVDIVGTGGDGAHTINISTAAAFIVAGTGVKVAKHGNRAASSLCGSADVLEALGVPLDRGPDASARILREGGICFLFAQRHHPAMRVVGPIRRELGVRTIFNVLGPLTNPAGANRQVVGVARAEHVDLVASALRALGAEAGAVIHADDGLDEISGDAPTQVAQFDRDGVRRWTLDPSCYGVHAPATAIRGGDVAVNAAALLAILEGERSPRADLVLLNAALALVVAGEAVDIDDGIARARTSVETGRARAALDALRGERDPSTAVGATG</sequence>
<feature type="binding site" evidence="9">
    <location>
        <position position="97"/>
    </location>
    <ligand>
        <name>Mg(2+)</name>
        <dbReference type="ChEBI" id="CHEBI:18420"/>
        <label>1</label>
    </ligand>
</feature>
<dbReference type="Proteomes" id="UP001317532">
    <property type="component" value="Chromosome"/>
</dbReference>
<comment type="subunit">
    <text evidence="9">Homodimer.</text>
</comment>
<feature type="binding site" evidence="9">
    <location>
        <position position="125"/>
    </location>
    <ligand>
        <name>5-phospho-alpha-D-ribose 1-diphosphate</name>
        <dbReference type="ChEBI" id="CHEBI:58017"/>
    </ligand>
</feature>
<dbReference type="RefSeq" id="WP_317994379.1">
    <property type="nucleotide sequence ID" value="NZ_AP025523.1"/>
</dbReference>
<dbReference type="EC" id="2.4.2.18" evidence="9"/>
<protein>
    <recommendedName>
        <fullName evidence="9">Anthranilate phosphoribosyltransferase</fullName>
        <ecNumber evidence="9">2.4.2.18</ecNumber>
    </recommendedName>
</protein>
<reference evidence="12 13" key="1">
    <citation type="journal article" date="2022" name="ISME Commun">
        <title>Vulcanimicrobium alpinus gen. nov. sp. nov., the first cultivated representative of the candidate phylum 'Eremiobacterota', is a metabolically versatile aerobic anoxygenic phototroph.</title>
        <authorList>
            <person name="Yabe S."/>
            <person name="Muto K."/>
            <person name="Abe K."/>
            <person name="Yokota A."/>
            <person name="Staudigel H."/>
            <person name="Tebo B.M."/>
        </authorList>
    </citation>
    <scope>NUCLEOTIDE SEQUENCE [LARGE SCALE GENOMIC DNA]</scope>
    <source>
        <strain evidence="12 13">WC8-2</strain>
    </source>
</reference>
<keyword evidence="9" id="KW-0460">Magnesium</keyword>
<evidence type="ECO:0000313" key="13">
    <source>
        <dbReference type="Proteomes" id="UP001317532"/>
    </source>
</evidence>
<evidence type="ECO:0000256" key="1">
    <source>
        <dbReference type="ARBA" id="ARBA00004907"/>
    </source>
</evidence>
<comment type="pathway">
    <text evidence="1 9">Amino-acid biosynthesis; L-tryptophan biosynthesis; L-tryptophan from chorismate: step 2/5.</text>
</comment>
<dbReference type="InterPro" id="IPR035902">
    <property type="entry name" value="Nuc_phospho_transferase"/>
</dbReference>
<dbReference type="EMBL" id="AP025523">
    <property type="protein sequence ID" value="BDE06729.1"/>
    <property type="molecule type" value="Genomic_DNA"/>
</dbReference>
<dbReference type="KEGG" id="vab:WPS_20050"/>
<dbReference type="GO" id="GO:0005829">
    <property type="term" value="C:cytosol"/>
    <property type="evidence" value="ECO:0007669"/>
    <property type="project" value="TreeGrafter"/>
</dbReference>
<dbReference type="PANTHER" id="PTHR43285:SF2">
    <property type="entry name" value="ANTHRANILATE PHOSPHORIBOSYLTRANSFERASE"/>
    <property type="match status" value="1"/>
</dbReference>
<feature type="binding site" evidence="9">
    <location>
        <position position="171"/>
    </location>
    <ligand>
        <name>anthranilate</name>
        <dbReference type="ChEBI" id="CHEBI:16567"/>
        <label>2</label>
    </ligand>
</feature>
<keyword evidence="6 9" id="KW-0057">Aromatic amino acid biosynthesis</keyword>
<feature type="binding site" evidence="9">
    <location>
        <begin position="88"/>
        <end position="89"/>
    </location>
    <ligand>
        <name>5-phospho-alpha-D-ribose 1-diphosphate</name>
        <dbReference type="ChEBI" id="CHEBI:58017"/>
    </ligand>
</feature>
<dbReference type="InterPro" id="IPR017459">
    <property type="entry name" value="Glycosyl_Trfase_fam3_N_dom"/>
</dbReference>
<gene>
    <name evidence="9 12" type="primary">trpD</name>
    <name evidence="12" type="ORF">WPS_20050</name>
</gene>
<evidence type="ECO:0000256" key="5">
    <source>
        <dbReference type="ARBA" id="ARBA00022822"/>
    </source>
</evidence>
<keyword evidence="2 9" id="KW-0028">Amino-acid biosynthesis</keyword>
<dbReference type="Pfam" id="PF00591">
    <property type="entry name" value="Glycos_transf_3"/>
    <property type="match status" value="1"/>
</dbReference>